<evidence type="ECO:0008006" key="3">
    <source>
        <dbReference type="Google" id="ProtNLM"/>
    </source>
</evidence>
<dbReference type="EnsemblMetazoa" id="G13263.1">
    <property type="protein sequence ID" value="G13263.1:cds"/>
    <property type="gene ID" value="G13263"/>
</dbReference>
<keyword evidence="2" id="KW-1185">Reference proteome</keyword>
<dbReference type="InterPro" id="IPR012674">
    <property type="entry name" value="Calycin"/>
</dbReference>
<dbReference type="AlphaFoldDB" id="A0A8W8IBV0"/>
<dbReference type="GO" id="GO:0008289">
    <property type="term" value="F:lipid binding"/>
    <property type="evidence" value="ECO:0007669"/>
    <property type="project" value="UniProtKB-KW"/>
</dbReference>
<name>A0A8W8IBV0_MAGGI</name>
<proteinExistence type="predicted"/>
<dbReference type="Proteomes" id="UP000005408">
    <property type="component" value="Unassembled WGS sequence"/>
</dbReference>
<accession>A0A8W8IBV0</accession>
<dbReference type="SUPFAM" id="SSF50814">
    <property type="entry name" value="Lipocalins"/>
    <property type="match status" value="1"/>
</dbReference>
<organism evidence="1 2">
    <name type="scientific">Magallana gigas</name>
    <name type="common">Pacific oyster</name>
    <name type="synonym">Crassostrea gigas</name>
    <dbReference type="NCBI Taxonomy" id="29159"/>
    <lineage>
        <taxon>Eukaryota</taxon>
        <taxon>Metazoa</taxon>
        <taxon>Spiralia</taxon>
        <taxon>Lophotrochozoa</taxon>
        <taxon>Mollusca</taxon>
        <taxon>Bivalvia</taxon>
        <taxon>Autobranchia</taxon>
        <taxon>Pteriomorphia</taxon>
        <taxon>Ostreida</taxon>
        <taxon>Ostreoidea</taxon>
        <taxon>Ostreidae</taxon>
        <taxon>Magallana</taxon>
    </lineage>
</organism>
<evidence type="ECO:0000313" key="1">
    <source>
        <dbReference type="EnsemblMetazoa" id="G13263.1:cds"/>
    </source>
</evidence>
<dbReference type="Gene3D" id="2.40.128.20">
    <property type="match status" value="1"/>
</dbReference>
<protein>
    <recommendedName>
        <fullName evidence="3">Apolipoprotein D</fullName>
    </recommendedName>
</protein>
<reference evidence="1" key="1">
    <citation type="submission" date="2022-08" db="UniProtKB">
        <authorList>
            <consortium name="EnsemblMetazoa"/>
        </authorList>
    </citation>
    <scope>IDENTIFICATION</scope>
    <source>
        <strain evidence="1">05x7-T-G4-1.051#20</strain>
    </source>
</reference>
<sequence length="223" mass="26057">MYQLSRKVIFSTTKYDVEDRFYFEDLHRHIYNKLSVWRDRICHTSIMFLTPLAIVTVSCLIQSLVANNCTLRVDSIQLEANFTLERYLGQWYEIEWLSERYVDPDALYEDYTQLYRRQQDGNITITTHGRDPVHNHGCLQFSSSIYLTDTPGKMLFNYLNRGNIANYWTNIAWVYSRHPYLSDDLRARVSHVIESLCLNEAAFYKTTHSNGCSAAPNPDSVVG</sequence>
<evidence type="ECO:0000313" key="2">
    <source>
        <dbReference type="Proteomes" id="UP000005408"/>
    </source>
</evidence>